<evidence type="ECO:0000313" key="1">
    <source>
        <dbReference type="EMBL" id="GER34282.1"/>
    </source>
</evidence>
<dbReference type="AlphaFoldDB" id="A0A5A7PP86"/>
<proteinExistence type="predicted"/>
<dbReference type="EMBL" id="BKCP01004861">
    <property type="protein sequence ID" value="GER34282.1"/>
    <property type="molecule type" value="Genomic_DNA"/>
</dbReference>
<gene>
    <name evidence="1" type="ORF">STAS_10490</name>
</gene>
<dbReference type="OrthoDB" id="914111at2759"/>
<evidence type="ECO:0000313" key="2">
    <source>
        <dbReference type="Proteomes" id="UP000325081"/>
    </source>
</evidence>
<keyword evidence="1" id="KW-0548">Nucleotidyltransferase</keyword>
<reference evidence="2" key="1">
    <citation type="journal article" date="2019" name="Curr. Biol.">
        <title>Genome Sequence of Striga asiatica Provides Insight into the Evolution of Plant Parasitism.</title>
        <authorList>
            <person name="Yoshida S."/>
            <person name="Kim S."/>
            <person name="Wafula E.K."/>
            <person name="Tanskanen J."/>
            <person name="Kim Y.M."/>
            <person name="Honaas L."/>
            <person name="Yang Z."/>
            <person name="Spallek T."/>
            <person name="Conn C.E."/>
            <person name="Ichihashi Y."/>
            <person name="Cheong K."/>
            <person name="Cui S."/>
            <person name="Der J.P."/>
            <person name="Gundlach H."/>
            <person name="Jiao Y."/>
            <person name="Hori C."/>
            <person name="Ishida J.K."/>
            <person name="Kasahara H."/>
            <person name="Kiba T."/>
            <person name="Kim M.S."/>
            <person name="Koo N."/>
            <person name="Laohavisit A."/>
            <person name="Lee Y.H."/>
            <person name="Lumba S."/>
            <person name="McCourt P."/>
            <person name="Mortimer J.C."/>
            <person name="Mutuku J.M."/>
            <person name="Nomura T."/>
            <person name="Sasaki-Sekimoto Y."/>
            <person name="Seto Y."/>
            <person name="Wang Y."/>
            <person name="Wakatake T."/>
            <person name="Sakakibara H."/>
            <person name="Demura T."/>
            <person name="Yamaguchi S."/>
            <person name="Yoneyama K."/>
            <person name="Manabe R.I."/>
            <person name="Nelson D.C."/>
            <person name="Schulman A.H."/>
            <person name="Timko M.P."/>
            <person name="dePamphilis C.W."/>
            <person name="Choi D."/>
            <person name="Shirasu K."/>
        </authorList>
    </citation>
    <scope>NUCLEOTIDE SEQUENCE [LARGE SCALE GENOMIC DNA]</scope>
    <source>
        <strain evidence="2">cv. UVA1</strain>
    </source>
</reference>
<organism evidence="1 2">
    <name type="scientific">Striga asiatica</name>
    <name type="common">Asiatic witchweed</name>
    <name type="synonym">Buchnera asiatica</name>
    <dbReference type="NCBI Taxonomy" id="4170"/>
    <lineage>
        <taxon>Eukaryota</taxon>
        <taxon>Viridiplantae</taxon>
        <taxon>Streptophyta</taxon>
        <taxon>Embryophyta</taxon>
        <taxon>Tracheophyta</taxon>
        <taxon>Spermatophyta</taxon>
        <taxon>Magnoliopsida</taxon>
        <taxon>eudicotyledons</taxon>
        <taxon>Gunneridae</taxon>
        <taxon>Pentapetalae</taxon>
        <taxon>asterids</taxon>
        <taxon>lamiids</taxon>
        <taxon>Lamiales</taxon>
        <taxon>Orobanchaceae</taxon>
        <taxon>Buchnereae</taxon>
        <taxon>Striga</taxon>
    </lineage>
</organism>
<keyword evidence="1" id="KW-0695">RNA-directed DNA polymerase</keyword>
<protein>
    <submittedName>
        <fullName evidence="1">RNA-directed DNA polymerase (Reversetranscriptase)-related family protein</fullName>
    </submittedName>
</protein>
<keyword evidence="2" id="KW-1185">Reference proteome</keyword>
<dbReference type="Proteomes" id="UP000325081">
    <property type="component" value="Unassembled WGS sequence"/>
</dbReference>
<keyword evidence="1" id="KW-0808">Transferase</keyword>
<sequence length="539" mass="60826">MTTTADDNSRDNDTKSVRLIAVTFSISHRNGVATMVGFCRSILGRVRLRRWAVKALRRFAESRRRCSAAEEATGTKKQSCQNSLTRRLWRLLSFPDSLVARVIKGRYYPNSNLFEAKKRNSDSWMWRSWLNARDSLKRGVRFKIGDGKSIDIWKDPWVPNLSQFTPSCHSSRDREELKTVSDPFLTGKNKWDKKLVRQTFNPYEAEEILSIRLSLFANKDKLVWHFGVNGEFSVKSTYETIVAKMERDTSKVGPSCSNGQKKGMSMDTIFSICGEAEEDIDHLFVQCSRVQICWKLIGVHWDAMIGEQASIKAWWSEVSSGSKSKALTDRLVLSVHLLWKVWKARNNKCFRGDQFNELKVVVEAIRDWLEIRQDKVEEGCELVNSIHPTGRQDEQFFLGVGYVCLHISALSSFLGTVGIGGVAGSGNEVIKKWQCSWDGVTSESDGLLLGVRWILDLACKEGWKKVVCYINSPKLVKDLQAGSNQAVLGYDPVVFEVVCKLLLFDDCIFSIPSLSCSDSLALALSAMEGEHSNAFPISV</sequence>
<accession>A0A5A7PP86</accession>
<dbReference type="PANTHER" id="PTHR33116:SF86">
    <property type="entry name" value="REVERSE TRANSCRIPTASE DOMAIN-CONTAINING PROTEIN"/>
    <property type="match status" value="1"/>
</dbReference>
<dbReference type="PANTHER" id="PTHR33116">
    <property type="entry name" value="REVERSE TRANSCRIPTASE ZINC-BINDING DOMAIN-CONTAINING PROTEIN-RELATED-RELATED"/>
    <property type="match status" value="1"/>
</dbReference>
<dbReference type="GO" id="GO:0003964">
    <property type="term" value="F:RNA-directed DNA polymerase activity"/>
    <property type="evidence" value="ECO:0007669"/>
    <property type="project" value="UniProtKB-KW"/>
</dbReference>
<comment type="caution">
    <text evidence="1">The sequence shown here is derived from an EMBL/GenBank/DDBJ whole genome shotgun (WGS) entry which is preliminary data.</text>
</comment>
<name>A0A5A7PP86_STRAF</name>